<dbReference type="AlphaFoldDB" id="A0A8B7MUU7"/>
<feature type="region of interest" description="Disordered" evidence="1">
    <location>
        <begin position="259"/>
        <end position="279"/>
    </location>
</feature>
<evidence type="ECO:0000313" key="4">
    <source>
        <dbReference type="RefSeq" id="XP_017699310.2"/>
    </source>
</evidence>
<dbReference type="KEGG" id="pda:103711290"/>
<organism evidence="3 4">
    <name type="scientific">Phoenix dactylifera</name>
    <name type="common">Date palm</name>
    <dbReference type="NCBI Taxonomy" id="42345"/>
    <lineage>
        <taxon>Eukaryota</taxon>
        <taxon>Viridiplantae</taxon>
        <taxon>Streptophyta</taxon>
        <taxon>Embryophyta</taxon>
        <taxon>Tracheophyta</taxon>
        <taxon>Spermatophyta</taxon>
        <taxon>Magnoliopsida</taxon>
        <taxon>Liliopsida</taxon>
        <taxon>Arecaceae</taxon>
        <taxon>Coryphoideae</taxon>
        <taxon>Phoeniceae</taxon>
        <taxon>Phoenix</taxon>
    </lineage>
</organism>
<proteinExistence type="predicted"/>
<dbReference type="InterPro" id="IPR055562">
    <property type="entry name" value="DUF7138"/>
</dbReference>
<dbReference type="OrthoDB" id="778072at2759"/>
<dbReference type="Proteomes" id="UP000228380">
    <property type="component" value="Unplaced"/>
</dbReference>
<feature type="region of interest" description="Disordered" evidence="1">
    <location>
        <begin position="103"/>
        <end position="132"/>
    </location>
</feature>
<accession>A0A8B7MUU7</accession>
<dbReference type="PANTHER" id="PTHR36351:SF1">
    <property type="entry name" value="EMBRYO SAC DEVELOPMENT ARREST 12"/>
    <property type="match status" value="1"/>
</dbReference>
<reference evidence="4" key="1">
    <citation type="submission" date="2025-08" db="UniProtKB">
        <authorList>
            <consortium name="RefSeq"/>
        </authorList>
    </citation>
    <scope>IDENTIFICATION</scope>
    <source>
        <tissue evidence="4">Young leaves</tissue>
    </source>
</reference>
<evidence type="ECO:0000313" key="3">
    <source>
        <dbReference type="Proteomes" id="UP000228380"/>
    </source>
</evidence>
<dbReference type="PANTHER" id="PTHR36351">
    <property type="entry name" value="EMBRYO SAC DEVELOPMENT ARREST 12"/>
    <property type="match status" value="1"/>
</dbReference>
<sequence>MMELPVAAAASFPVVFFDGEREVEIGTVAVHPVLGFKKFQAVISQKIGIAPHQISTFLVRRKKARASPDVRRKVPIDESSDFAAIARERDCFVLAVLRRSRRERRGRSRRGHRHDAAVSGGGEADAGQKKAVSVAAPAVPEKTILRRNPAGSRFVDPALAALMPDVIALGPCDWDYESQLRDLQRQREKYLLSRAAYYPYAAAESRYAWDAAKMSATTEGAAMARPGVCEECEEAKEEGRPPGFHWCVNDAVTVGFRSPVGPIQRPRKKHSSASMTIDG</sequence>
<dbReference type="RefSeq" id="XP_017699310.2">
    <property type="nucleotide sequence ID" value="XM_017843821.3"/>
</dbReference>
<dbReference type="Pfam" id="PF23596">
    <property type="entry name" value="DUF7138"/>
    <property type="match status" value="1"/>
</dbReference>
<protein>
    <submittedName>
        <fullName evidence="4">Uncharacterized protein LOC103711290</fullName>
    </submittedName>
</protein>
<evidence type="ECO:0000256" key="1">
    <source>
        <dbReference type="SAM" id="MobiDB-lite"/>
    </source>
</evidence>
<keyword evidence="3" id="KW-1185">Reference proteome</keyword>
<dbReference type="GeneID" id="103711290"/>
<evidence type="ECO:0000259" key="2">
    <source>
        <dbReference type="Pfam" id="PF23596"/>
    </source>
</evidence>
<feature type="compositionally biased region" description="Basic residues" evidence="1">
    <location>
        <begin position="103"/>
        <end position="113"/>
    </location>
</feature>
<gene>
    <name evidence="4" type="primary">LOC103711290</name>
</gene>
<feature type="domain" description="DUF7138" evidence="2">
    <location>
        <begin position="10"/>
        <end position="94"/>
    </location>
</feature>
<name>A0A8B7MUU7_PHODC</name>